<accession>A0A9P8V7V6</accession>
<comment type="similarity">
    <text evidence="1 7 8">Belongs to the peptidase S8 family.</text>
</comment>
<dbReference type="GO" id="GO:0016020">
    <property type="term" value="C:membrane"/>
    <property type="evidence" value="ECO:0007669"/>
    <property type="project" value="InterPro"/>
</dbReference>
<evidence type="ECO:0000256" key="6">
    <source>
        <dbReference type="PIRSR" id="PIRSR615500-1"/>
    </source>
</evidence>
<dbReference type="Gene3D" id="2.60.40.1710">
    <property type="entry name" value="Subtilisin-like superfamily"/>
    <property type="match status" value="1"/>
</dbReference>
<evidence type="ECO:0000313" key="13">
    <source>
        <dbReference type="Proteomes" id="UP000770015"/>
    </source>
</evidence>
<dbReference type="InterPro" id="IPR015500">
    <property type="entry name" value="Peptidase_S8_subtilisin-rel"/>
</dbReference>
<dbReference type="InterPro" id="IPR010435">
    <property type="entry name" value="C5a/SBT2-like_Fn3"/>
</dbReference>
<dbReference type="OrthoDB" id="10256524at2759"/>
<evidence type="ECO:0000259" key="11">
    <source>
        <dbReference type="Pfam" id="PF06280"/>
    </source>
</evidence>
<dbReference type="PANTHER" id="PTHR43806">
    <property type="entry name" value="PEPTIDASE S8"/>
    <property type="match status" value="1"/>
</dbReference>
<keyword evidence="2 7" id="KW-0645">Protease</keyword>
<feature type="active site" description="Charge relay system" evidence="6 7">
    <location>
        <position position="595"/>
    </location>
</feature>
<protein>
    <submittedName>
        <fullName evidence="12">Peptidase S8/S53 domain-containing protein</fullName>
    </submittedName>
</protein>
<evidence type="ECO:0000259" key="10">
    <source>
        <dbReference type="Pfam" id="PF00082"/>
    </source>
</evidence>
<dbReference type="InterPro" id="IPR036852">
    <property type="entry name" value="Peptidase_S8/S53_dom_sf"/>
</dbReference>
<dbReference type="AlphaFoldDB" id="A0A9P8V7V6"/>
<feature type="chain" id="PRO_5040307350" evidence="9">
    <location>
        <begin position="23"/>
        <end position="958"/>
    </location>
</feature>
<organism evidence="12 13">
    <name type="scientific">Plectosphaerella plurivora</name>
    <dbReference type="NCBI Taxonomy" id="936078"/>
    <lineage>
        <taxon>Eukaryota</taxon>
        <taxon>Fungi</taxon>
        <taxon>Dikarya</taxon>
        <taxon>Ascomycota</taxon>
        <taxon>Pezizomycotina</taxon>
        <taxon>Sordariomycetes</taxon>
        <taxon>Hypocreomycetidae</taxon>
        <taxon>Glomerellales</taxon>
        <taxon>Plectosphaerellaceae</taxon>
        <taxon>Plectosphaerella</taxon>
    </lineage>
</organism>
<feature type="domain" description="Peptidase S8/S53" evidence="10">
    <location>
        <begin position="184"/>
        <end position="610"/>
    </location>
</feature>
<keyword evidence="3 9" id="KW-0732">Signal</keyword>
<dbReference type="InterPro" id="IPR000209">
    <property type="entry name" value="Peptidase_S8/S53_dom"/>
</dbReference>
<reference evidence="12" key="1">
    <citation type="journal article" date="2021" name="Nat. Commun.">
        <title>Genetic determinants of endophytism in the Arabidopsis root mycobiome.</title>
        <authorList>
            <person name="Mesny F."/>
            <person name="Miyauchi S."/>
            <person name="Thiergart T."/>
            <person name="Pickel B."/>
            <person name="Atanasova L."/>
            <person name="Karlsson M."/>
            <person name="Huettel B."/>
            <person name="Barry K.W."/>
            <person name="Haridas S."/>
            <person name="Chen C."/>
            <person name="Bauer D."/>
            <person name="Andreopoulos W."/>
            <person name="Pangilinan J."/>
            <person name="LaButti K."/>
            <person name="Riley R."/>
            <person name="Lipzen A."/>
            <person name="Clum A."/>
            <person name="Drula E."/>
            <person name="Henrissat B."/>
            <person name="Kohler A."/>
            <person name="Grigoriev I.V."/>
            <person name="Martin F.M."/>
            <person name="Hacquard S."/>
        </authorList>
    </citation>
    <scope>NUCLEOTIDE SEQUENCE</scope>
    <source>
        <strain evidence="12">MPI-SDFR-AT-0117</strain>
    </source>
</reference>
<dbReference type="Pfam" id="PF00082">
    <property type="entry name" value="Peptidase_S8"/>
    <property type="match status" value="1"/>
</dbReference>
<evidence type="ECO:0000256" key="8">
    <source>
        <dbReference type="RuleBase" id="RU003355"/>
    </source>
</evidence>
<dbReference type="PROSITE" id="PS00138">
    <property type="entry name" value="SUBTILASE_SER"/>
    <property type="match status" value="1"/>
</dbReference>
<dbReference type="InterPro" id="IPR023828">
    <property type="entry name" value="Peptidase_S8_Ser-AS"/>
</dbReference>
<dbReference type="PROSITE" id="PS00137">
    <property type="entry name" value="SUBTILASE_HIS"/>
    <property type="match status" value="1"/>
</dbReference>
<keyword evidence="13" id="KW-1185">Reference proteome</keyword>
<dbReference type="Pfam" id="PF06280">
    <property type="entry name" value="fn3_5"/>
    <property type="match status" value="1"/>
</dbReference>
<feature type="signal peptide" evidence="9">
    <location>
        <begin position="1"/>
        <end position="22"/>
    </location>
</feature>
<keyword evidence="4 7" id="KW-0378">Hydrolase</keyword>
<dbReference type="PANTHER" id="PTHR43806:SF66">
    <property type="entry name" value="SERIN ENDOPEPTIDASE"/>
    <property type="match status" value="1"/>
</dbReference>
<name>A0A9P8V7V6_9PEZI</name>
<feature type="domain" description="C5a peptidase/Subtilisin-like protease SBT2-like Fn3-like" evidence="11">
    <location>
        <begin position="677"/>
        <end position="792"/>
    </location>
</feature>
<comment type="caution">
    <text evidence="12">The sequence shown here is derived from an EMBL/GenBank/DDBJ whole genome shotgun (WGS) entry which is preliminary data.</text>
</comment>
<dbReference type="InterPro" id="IPR050131">
    <property type="entry name" value="Peptidase_S8_subtilisin-like"/>
</dbReference>
<dbReference type="EMBL" id="JAGSXJ010000017">
    <property type="protein sequence ID" value="KAH6683580.1"/>
    <property type="molecule type" value="Genomic_DNA"/>
</dbReference>
<dbReference type="PROSITE" id="PS51892">
    <property type="entry name" value="SUBTILASE"/>
    <property type="match status" value="1"/>
</dbReference>
<dbReference type="InterPro" id="IPR023827">
    <property type="entry name" value="Peptidase_S8_Asp-AS"/>
</dbReference>
<sequence>MAKMNILSALVAACALSTLAVAQTEGGRRRLPNPDNIPKANTKLPDFSSRFIVEFSEQGSSKYRKRDGSPDTEGFYEEVKELNHEVVAHQNFTSELFHGTSFEIVSSKDDTLASLEELPDVARIWPVDLVTIPQIARPEDEDSDAAAEALGLGKRQVNPSPFLEKYYPHILTRVEDAHAQGFNGSGVVVAIVDSGIHYNHYALGGGFGPGYRVEGGWDLVGPDYLPGDSELNPGPDPNDCNGHGTLVAGVIGSSEPKLLGVAPAVQFRSYKVFGCLDGTGSDIVVAAFLRAFEDKPDIISGSLGSDNGFAESPIAMLITRIAEAGVLVVTAAGNSGDQGPFYTSSAANGYGSLSVGSLHVRRQHAFDLTATSSSGETRLMKYVPENETAWNLPLDTVGTKGNLTRDFDICGGNGEVKPWRTWNGPDYDRRYKIPDDEVWVLKRPRVGCANPSWQWTSSETMGLAKNILFWNPTDQPDEAPRRNKQFNAVDGCKLPSPRTAFVLSLRGPDTVATINHEDGQWIEDQFDAGYTVKFNFTDDNLEDVSASFASPFSSWGPTLDARLVPQISAHGEDVWSTFIQRFPTSSPWLPSTGTSFSCPYISGVGALFFQSVGGRAKLASCGQNPAEVAGRRIINSGKTAGHSNYTIDPASVAQQGNGIVDAWKVINYATSAHPPIVHLNDSDHFAASHTITIRNRGSTPVTYNITHVVGSTAMTREFGDAYIELDTKIKTDVGLASVKFSTQEVVVPAKGRATFTATFTEPNDVDPMIMAVYGGSIYIAGSNDESIKIPYMGIRGSVKEAQVWETQHGVPFFFVSAENRTQFADGHVFPPGTLPQPYFDYLWSSREYSFDVVNADWKPSDWVYPPVPGKNNFVGSTTFFDMEFQVWRSYPLLLQARSLWAMLNPLGSTYAHGAPVEAGEYRILARAIKTYGEYDKIEDWHQRLSNSFFVAGNSTLKA</sequence>
<dbReference type="GO" id="GO:0006508">
    <property type="term" value="P:proteolysis"/>
    <property type="evidence" value="ECO:0007669"/>
    <property type="project" value="UniProtKB-KW"/>
</dbReference>
<dbReference type="SUPFAM" id="SSF52743">
    <property type="entry name" value="Subtilisin-like"/>
    <property type="match status" value="1"/>
</dbReference>
<proteinExistence type="inferred from homology"/>
<dbReference type="PROSITE" id="PS00136">
    <property type="entry name" value="SUBTILASE_ASP"/>
    <property type="match status" value="1"/>
</dbReference>
<feature type="active site" description="Charge relay system" evidence="6 7">
    <location>
        <position position="243"/>
    </location>
</feature>
<evidence type="ECO:0000256" key="1">
    <source>
        <dbReference type="ARBA" id="ARBA00011073"/>
    </source>
</evidence>
<evidence type="ECO:0000256" key="3">
    <source>
        <dbReference type="ARBA" id="ARBA00022729"/>
    </source>
</evidence>
<dbReference type="PRINTS" id="PR00723">
    <property type="entry name" value="SUBTILISIN"/>
</dbReference>
<evidence type="ECO:0000256" key="5">
    <source>
        <dbReference type="ARBA" id="ARBA00022825"/>
    </source>
</evidence>
<evidence type="ECO:0000256" key="7">
    <source>
        <dbReference type="PROSITE-ProRule" id="PRU01240"/>
    </source>
</evidence>
<evidence type="ECO:0000313" key="12">
    <source>
        <dbReference type="EMBL" id="KAH6683580.1"/>
    </source>
</evidence>
<dbReference type="InterPro" id="IPR022398">
    <property type="entry name" value="Peptidase_S8_His-AS"/>
</dbReference>
<dbReference type="GO" id="GO:0004252">
    <property type="term" value="F:serine-type endopeptidase activity"/>
    <property type="evidence" value="ECO:0007669"/>
    <property type="project" value="UniProtKB-UniRule"/>
</dbReference>
<keyword evidence="5 7" id="KW-0720">Serine protease</keyword>
<evidence type="ECO:0000256" key="4">
    <source>
        <dbReference type="ARBA" id="ARBA00022801"/>
    </source>
</evidence>
<dbReference type="Gene3D" id="3.40.50.200">
    <property type="entry name" value="Peptidase S8/S53 domain"/>
    <property type="match status" value="2"/>
</dbReference>
<evidence type="ECO:0000256" key="9">
    <source>
        <dbReference type="SAM" id="SignalP"/>
    </source>
</evidence>
<evidence type="ECO:0000256" key="2">
    <source>
        <dbReference type="ARBA" id="ARBA00022670"/>
    </source>
</evidence>
<gene>
    <name evidence="12" type="ORF">F5X68DRAFT_233636</name>
</gene>
<feature type="active site" description="Charge relay system" evidence="6 7">
    <location>
        <position position="193"/>
    </location>
</feature>
<dbReference type="Proteomes" id="UP000770015">
    <property type="component" value="Unassembled WGS sequence"/>
</dbReference>